<comment type="subunit">
    <text evidence="10">Heterodimer with IFNAR2; forming the receptor for type I interferon.</text>
</comment>
<comment type="function">
    <text evidence="9">Together with IFNAR2, forms the heterodimeric receptor for type I interferons (including interferons alpha, beta, epsilon, omega and kappa). Type I interferon binding activates the JAK-STAT signaling cascade, resulting in transcriptional activation or repression of interferon-regulated genes that encode the effectors of the interferon response. Mechanistically, type I interferon-binding brings the IFNAR1 and IFNAR2 subunits into close proximity with one another, driving their associated Janus kinases (JAKs) (TYK2 bound to IFNAR1 and JAK1 bound to IFNAR2) to cross-phosphorylate one another. The activated kinases phosphorylate specific tyrosine residues on the intracellular domains of IFNAR1 and IFNAR2, forming docking sites for the STAT transcription factors. STAT proteins are then phosphorylated by the JAKs, promoting their translocation into the nucleus to regulate expression of interferon-regulated genes.</text>
</comment>
<evidence type="ECO:0000259" key="13">
    <source>
        <dbReference type="PROSITE" id="PS50853"/>
    </source>
</evidence>
<feature type="region of interest" description="Disordered" evidence="11">
    <location>
        <begin position="384"/>
        <end position="464"/>
    </location>
</feature>
<feature type="compositionally biased region" description="Basic and acidic residues" evidence="11">
    <location>
        <begin position="393"/>
        <end position="402"/>
    </location>
</feature>
<feature type="domain" description="Fibronectin type-III" evidence="13">
    <location>
        <begin position="185"/>
        <end position="287"/>
    </location>
</feature>
<dbReference type="PROSITE" id="PS50853">
    <property type="entry name" value="FN3"/>
    <property type="match status" value="1"/>
</dbReference>
<feature type="transmembrane region" description="Helical" evidence="12">
    <location>
        <begin position="293"/>
        <end position="316"/>
    </location>
</feature>
<dbReference type="Ensembl" id="ENSOTST00005130890.1">
    <property type="protein sequence ID" value="ENSOTSP00005123826.1"/>
    <property type="gene ID" value="ENSOTSG00005077842.1"/>
</dbReference>
<dbReference type="InterPro" id="IPR003961">
    <property type="entry name" value="FN3_dom"/>
</dbReference>
<gene>
    <name evidence="14" type="primary">LOC112243382</name>
</gene>
<dbReference type="GO" id="GO:0005886">
    <property type="term" value="C:plasma membrane"/>
    <property type="evidence" value="ECO:0007669"/>
    <property type="project" value="UniProtKB-SubCell"/>
</dbReference>
<reference evidence="14" key="3">
    <citation type="submission" date="2025-09" db="UniProtKB">
        <authorList>
            <consortium name="Ensembl"/>
        </authorList>
    </citation>
    <scope>IDENTIFICATION</scope>
</reference>
<evidence type="ECO:0000256" key="6">
    <source>
        <dbReference type="ARBA" id="ARBA00022989"/>
    </source>
</evidence>
<dbReference type="PANTHER" id="PTHR20859:SF85">
    <property type="entry name" value="INTERFERON ALPHA_BETA RECEPTOR 1 ISOFORM X1"/>
    <property type="match status" value="1"/>
</dbReference>
<dbReference type="GO" id="GO:0060337">
    <property type="term" value="P:type I interferon-mediated signaling pathway"/>
    <property type="evidence" value="ECO:0007669"/>
    <property type="project" value="UniProtKB-ARBA"/>
</dbReference>
<dbReference type="PANTHER" id="PTHR20859">
    <property type="entry name" value="INTERFERON/INTERLEUKIN RECEPTOR"/>
    <property type="match status" value="1"/>
</dbReference>
<reference evidence="14" key="2">
    <citation type="submission" date="2025-08" db="UniProtKB">
        <authorList>
            <consortium name="Ensembl"/>
        </authorList>
    </citation>
    <scope>IDENTIFICATION</scope>
</reference>
<evidence type="ECO:0000256" key="5">
    <source>
        <dbReference type="ARBA" id="ARBA00022737"/>
    </source>
</evidence>
<keyword evidence="6 12" id="KW-1133">Transmembrane helix</keyword>
<dbReference type="Pfam" id="PF01108">
    <property type="entry name" value="Tissue_fac"/>
    <property type="match status" value="1"/>
</dbReference>
<dbReference type="InterPro" id="IPR036116">
    <property type="entry name" value="FN3_sf"/>
</dbReference>
<keyword evidence="3" id="KW-1003">Cell membrane</keyword>
<evidence type="ECO:0000256" key="1">
    <source>
        <dbReference type="ARBA" id="ARBA00004162"/>
    </source>
</evidence>
<comment type="similarity">
    <text evidence="2">Belongs to the type II cytokine receptor family.</text>
</comment>
<evidence type="ECO:0000256" key="4">
    <source>
        <dbReference type="ARBA" id="ARBA00022692"/>
    </source>
</evidence>
<evidence type="ECO:0000313" key="15">
    <source>
        <dbReference type="Proteomes" id="UP000694402"/>
    </source>
</evidence>
<reference evidence="15" key="1">
    <citation type="journal article" date="2018" name="PLoS ONE">
        <title>Chinook salmon (Oncorhynchus tshawytscha) genome and transcriptome.</title>
        <authorList>
            <person name="Christensen K.A."/>
            <person name="Leong J.S."/>
            <person name="Sakhrani D."/>
            <person name="Biagi C.A."/>
            <person name="Minkley D.R."/>
            <person name="Withler R.E."/>
            <person name="Rondeau E.B."/>
            <person name="Koop B.F."/>
            <person name="Devlin R.H."/>
        </authorList>
    </citation>
    <scope>NUCLEOTIDE SEQUENCE [LARGE SCALE GENOMIC DNA]</scope>
</reference>
<evidence type="ECO:0000256" key="8">
    <source>
        <dbReference type="ARBA" id="ARBA00023170"/>
    </source>
</evidence>
<sequence length="464" mass="52502">MSLLVNWIRCCVVDGILCLFLPNLHLQLLLLTQRLGGINSVVNKSSKVIPFATKAHADVGFNYSVTRSACLTLCVPVLAELPQPQNLTLLTLNTQYVLTWDWDQTTTGNSVTFTVEYMAKYKMKMKMKNWSRVCERTTRTLCDLTGSDLHYLGMYVLRVRASADGVNSHWVNKDFCPDIDASLGPPSRVELAPVGNLLDVTISDPLTSTQHSMKEHVLFLYYRILYWSRSDDPQGLKPKVLDSSNNLVTLPELEAWTWYCVMIQSRYDYYNKTSSYTEPQCMQTEGDTPYGQIFLYFLVSMMVCFLLVLLPSYTFFRFYRVLKNTFYPSIQLPAHIQEYLCDSSPGSDMPRLLTADSEAELCCDKLTICPEVVLLEIHVPPSLTAPPSELEQDSGRHIRQDSGDSGIYSTEGGSAQQGRSGGEPIRRDQEVDSWQTLEQVKMEEMGRESADERDLDEGVVDVCV</sequence>
<feature type="compositionally biased region" description="Basic and acidic residues" evidence="11">
    <location>
        <begin position="440"/>
        <end position="452"/>
    </location>
</feature>
<dbReference type="InterPro" id="IPR015373">
    <property type="entry name" value="Interferon/interleukin_rcp_dom"/>
</dbReference>
<keyword evidence="7 12" id="KW-0472">Membrane</keyword>
<keyword evidence="5" id="KW-0677">Repeat</keyword>
<comment type="subcellular location">
    <subcellularLocation>
        <location evidence="1">Cell membrane</location>
        <topology evidence="1">Single-pass membrane protein</topology>
    </subcellularLocation>
</comment>
<evidence type="ECO:0000256" key="7">
    <source>
        <dbReference type="ARBA" id="ARBA00023136"/>
    </source>
</evidence>
<feature type="compositionally biased region" description="Acidic residues" evidence="11">
    <location>
        <begin position="453"/>
        <end position="464"/>
    </location>
</feature>
<dbReference type="InterPro" id="IPR050650">
    <property type="entry name" value="Type-II_Cytokine-TF_Rcpt"/>
</dbReference>
<name>A0AAZ3Q4K4_ONCTS</name>
<protein>
    <recommendedName>
        <fullName evidence="13">Fibronectin type-III domain-containing protein</fullName>
    </recommendedName>
</protein>
<evidence type="ECO:0000256" key="9">
    <source>
        <dbReference type="ARBA" id="ARBA00053309"/>
    </source>
</evidence>
<dbReference type="SUPFAM" id="SSF49265">
    <property type="entry name" value="Fibronectin type III"/>
    <property type="match status" value="2"/>
</dbReference>
<dbReference type="Proteomes" id="UP000694402">
    <property type="component" value="Unassembled WGS sequence"/>
</dbReference>
<dbReference type="GO" id="GO:0004904">
    <property type="term" value="F:interferon receptor activity"/>
    <property type="evidence" value="ECO:0007669"/>
    <property type="project" value="TreeGrafter"/>
</dbReference>
<evidence type="ECO:0000256" key="11">
    <source>
        <dbReference type="SAM" id="MobiDB-lite"/>
    </source>
</evidence>
<accession>A0AAZ3Q4K4</accession>
<evidence type="ECO:0000256" key="10">
    <source>
        <dbReference type="ARBA" id="ARBA00062229"/>
    </source>
</evidence>
<keyword evidence="15" id="KW-1185">Reference proteome</keyword>
<evidence type="ECO:0000313" key="14">
    <source>
        <dbReference type="Ensembl" id="ENSOTSP00005123826.1"/>
    </source>
</evidence>
<proteinExistence type="inferred from homology"/>
<dbReference type="GeneTree" id="ENSGT00940000158406"/>
<dbReference type="FunFam" id="2.60.40.10:FF:002256">
    <property type="entry name" value="Interferon alpha/beta receptor 1a"/>
    <property type="match status" value="1"/>
</dbReference>
<dbReference type="InterPro" id="IPR013783">
    <property type="entry name" value="Ig-like_fold"/>
</dbReference>
<evidence type="ECO:0000256" key="3">
    <source>
        <dbReference type="ARBA" id="ARBA00022475"/>
    </source>
</evidence>
<dbReference type="AlphaFoldDB" id="A0AAZ3Q4K4"/>
<keyword evidence="8" id="KW-0675">Receptor</keyword>
<dbReference type="Pfam" id="PF09294">
    <property type="entry name" value="Interfer-bind"/>
    <property type="match status" value="1"/>
</dbReference>
<organism evidence="14 15">
    <name type="scientific">Oncorhynchus tshawytscha</name>
    <name type="common">Chinook salmon</name>
    <name type="synonym">Salmo tshawytscha</name>
    <dbReference type="NCBI Taxonomy" id="74940"/>
    <lineage>
        <taxon>Eukaryota</taxon>
        <taxon>Metazoa</taxon>
        <taxon>Chordata</taxon>
        <taxon>Craniata</taxon>
        <taxon>Vertebrata</taxon>
        <taxon>Euteleostomi</taxon>
        <taxon>Actinopterygii</taxon>
        <taxon>Neopterygii</taxon>
        <taxon>Teleostei</taxon>
        <taxon>Protacanthopterygii</taxon>
        <taxon>Salmoniformes</taxon>
        <taxon>Salmonidae</taxon>
        <taxon>Salmoninae</taxon>
        <taxon>Oncorhynchus</taxon>
    </lineage>
</organism>
<keyword evidence="4 12" id="KW-0812">Transmembrane</keyword>
<dbReference type="Gene3D" id="2.60.40.10">
    <property type="entry name" value="Immunoglobulins"/>
    <property type="match status" value="2"/>
</dbReference>
<evidence type="ECO:0000256" key="2">
    <source>
        <dbReference type="ARBA" id="ARBA00005399"/>
    </source>
</evidence>
<evidence type="ECO:0000256" key="12">
    <source>
        <dbReference type="SAM" id="Phobius"/>
    </source>
</evidence>
<feature type="compositionally biased region" description="Polar residues" evidence="11">
    <location>
        <begin position="407"/>
        <end position="418"/>
    </location>
</feature>